<protein>
    <submittedName>
        <fullName evidence="2">Uncharacterized protein</fullName>
    </submittedName>
</protein>
<feature type="compositionally biased region" description="Polar residues" evidence="1">
    <location>
        <begin position="384"/>
        <end position="395"/>
    </location>
</feature>
<feature type="region of interest" description="Disordered" evidence="1">
    <location>
        <begin position="115"/>
        <end position="169"/>
    </location>
</feature>
<sequence>MGVLGALALVGLLVAIVVPLARLRRRQGAAARTRADEESVRHGSARLGSGSGPRSRRSSFRHQKNLFGPDALLPLVTPVSTFAWSDMRSRSPSCDDDSLDEAEVYSFPTAGATTSHLNMKEGREFPFGREAVDVRGRRGKDATRTSLPSPNRTPTPPGLPSKHGHEHGYAPAASTSLLATTTTHSAMGESSASEAALPLTPVSPIAPPSRNTSRVRPAMPPVMEDSPGSRPTSLQLPSPPSSPDQVQAHWRTHSSRRPTITASHSAPTTLPFRPRSSTVTSPSFSLTSAFRSPLAQSNTVLSTSSASPMSQRYPSFNTPSQHSRSRASSVSVDVGAFPQTYTPRPVDTSHRMSSSDIRHRHTSHQPHDPASSTVSLRHPDSLRTSRYLTPGSSAPHQYAQPEHTAPPTFTTPPPAPLSPPVQPITPPRLSTTYSRASDAPRAGPSTVTWRAGSAQQQPALVRRKDSLALRPIAPSFLHSPPQHSPAHSPPSGPSGRSRSGSIRSVRTVPAHIPPLEPLPPLQFDARYDASNKRSSKVSMAPDQPAS</sequence>
<feature type="compositionally biased region" description="Polar residues" evidence="1">
    <location>
        <begin position="301"/>
        <end position="322"/>
    </location>
</feature>
<feature type="compositionally biased region" description="Low complexity" evidence="1">
    <location>
        <begin position="493"/>
        <end position="504"/>
    </location>
</feature>
<dbReference type="AlphaFoldDB" id="A0A8E2ARY7"/>
<evidence type="ECO:0000313" key="2">
    <source>
        <dbReference type="EMBL" id="OCH89881.1"/>
    </source>
</evidence>
<feature type="region of interest" description="Disordered" evidence="1">
    <location>
        <begin position="28"/>
        <end position="59"/>
    </location>
</feature>
<feature type="compositionally biased region" description="Polar residues" evidence="1">
    <location>
        <begin position="445"/>
        <end position="458"/>
    </location>
</feature>
<evidence type="ECO:0000313" key="3">
    <source>
        <dbReference type="Proteomes" id="UP000250043"/>
    </source>
</evidence>
<evidence type="ECO:0000256" key="1">
    <source>
        <dbReference type="SAM" id="MobiDB-lite"/>
    </source>
</evidence>
<gene>
    <name evidence="2" type="ORF">OBBRIDRAFT_793871</name>
</gene>
<dbReference type="EMBL" id="KV722417">
    <property type="protein sequence ID" value="OCH89881.1"/>
    <property type="molecule type" value="Genomic_DNA"/>
</dbReference>
<feature type="compositionally biased region" description="Low complexity" evidence="1">
    <location>
        <begin position="182"/>
        <end position="196"/>
    </location>
</feature>
<feature type="compositionally biased region" description="Pro residues" evidence="1">
    <location>
        <begin position="511"/>
        <end position="520"/>
    </location>
</feature>
<feature type="compositionally biased region" description="Polar residues" evidence="1">
    <location>
        <begin position="275"/>
        <end position="284"/>
    </location>
</feature>
<feature type="region of interest" description="Disordered" evidence="1">
    <location>
        <begin position="474"/>
        <end position="546"/>
    </location>
</feature>
<proteinExistence type="predicted"/>
<feature type="compositionally biased region" description="Pro residues" evidence="1">
    <location>
        <begin position="409"/>
        <end position="426"/>
    </location>
</feature>
<feature type="compositionally biased region" description="Polar residues" evidence="1">
    <location>
        <begin position="257"/>
        <end position="268"/>
    </location>
</feature>
<feature type="compositionally biased region" description="Basic and acidic residues" evidence="1">
    <location>
        <begin position="118"/>
        <end position="143"/>
    </location>
</feature>
<keyword evidence="3" id="KW-1185">Reference proteome</keyword>
<name>A0A8E2ARY7_9APHY</name>
<reference evidence="2 3" key="1">
    <citation type="submission" date="2016-07" db="EMBL/GenBank/DDBJ databases">
        <title>Draft genome of the white-rot fungus Obba rivulosa 3A-2.</title>
        <authorList>
            <consortium name="DOE Joint Genome Institute"/>
            <person name="Miettinen O."/>
            <person name="Riley R."/>
            <person name="Acob R."/>
            <person name="Barry K."/>
            <person name="Cullen D."/>
            <person name="De Vries R."/>
            <person name="Hainaut M."/>
            <person name="Hatakka A."/>
            <person name="Henrissat B."/>
            <person name="Hilden K."/>
            <person name="Kuo R."/>
            <person name="Labutti K."/>
            <person name="Lipzen A."/>
            <person name="Makela M.R."/>
            <person name="Sandor L."/>
            <person name="Spatafora J.W."/>
            <person name="Grigoriev I.V."/>
            <person name="Hibbett D.S."/>
        </authorList>
    </citation>
    <scope>NUCLEOTIDE SEQUENCE [LARGE SCALE GENOMIC DNA]</scope>
    <source>
        <strain evidence="2 3">3A-2</strain>
    </source>
</reference>
<dbReference type="OrthoDB" id="2756968at2759"/>
<feature type="region of interest" description="Disordered" evidence="1">
    <location>
        <begin position="182"/>
        <end position="284"/>
    </location>
</feature>
<feature type="region of interest" description="Disordered" evidence="1">
    <location>
        <begin position="301"/>
        <end position="459"/>
    </location>
</feature>
<dbReference type="Proteomes" id="UP000250043">
    <property type="component" value="Unassembled WGS sequence"/>
</dbReference>
<accession>A0A8E2ARY7</accession>
<organism evidence="2 3">
    <name type="scientific">Obba rivulosa</name>
    <dbReference type="NCBI Taxonomy" id="1052685"/>
    <lineage>
        <taxon>Eukaryota</taxon>
        <taxon>Fungi</taxon>
        <taxon>Dikarya</taxon>
        <taxon>Basidiomycota</taxon>
        <taxon>Agaricomycotina</taxon>
        <taxon>Agaricomycetes</taxon>
        <taxon>Polyporales</taxon>
        <taxon>Gelatoporiaceae</taxon>
        <taxon>Obba</taxon>
    </lineage>
</organism>